<accession>A8H6G5</accession>
<dbReference type="InterPro" id="IPR012433">
    <property type="entry name" value="Imm11"/>
</dbReference>
<protein>
    <recommendedName>
        <fullName evidence="1">Immunity MXAN-0049 protein domain-containing protein</fullName>
    </recommendedName>
</protein>
<sequence length="196" mass="22441">MGDAAAPKLEGNKMQFFVVLPKFEDEEGLYQESDEKTNLMNITDRPLLFYKKPLSEVQDVYTQRRFSDVLKAGSFISVSDKVQRIFFELGFQGVQFIPLLVNNNGIHDGYAFMHKIATYDLLDPIASGAKRFYDGNFARVLHLYLDKSKFESVNIIHDVFMCSTYSSKFICNERVKKALEDANITGIEFEPVEFSS</sequence>
<dbReference type="EMBL" id="CP000851">
    <property type="protein sequence ID" value="ABV88152.1"/>
    <property type="molecule type" value="Genomic_DNA"/>
</dbReference>
<evidence type="ECO:0000313" key="3">
    <source>
        <dbReference type="Proteomes" id="UP000002608"/>
    </source>
</evidence>
<keyword evidence="3" id="KW-1185">Reference proteome</keyword>
<dbReference type="STRING" id="398579.Spea_2833"/>
<feature type="domain" description="Immunity MXAN-0049 protein" evidence="1">
    <location>
        <begin position="62"/>
        <end position="192"/>
    </location>
</feature>
<dbReference type="Proteomes" id="UP000002608">
    <property type="component" value="Chromosome"/>
</dbReference>
<proteinExistence type="predicted"/>
<evidence type="ECO:0000313" key="2">
    <source>
        <dbReference type="EMBL" id="ABV88152.1"/>
    </source>
</evidence>
<gene>
    <name evidence="2" type="ordered locus">Spea_2833</name>
</gene>
<dbReference type="AlphaFoldDB" id="A8H6G5"/>
<evidence type="ECO:0000259" key="1">
    <source>
        <dbReference type="Pfam" id="PF07791"/>
    </source>
</evidence>
<dbReference type="HOGENOM" id="CLU_1452919_0_0_6"/>
<dbReference type="Pfam" id="PF07791">
    <property type="entry name" value="Imm11"/>
    <property type="match status" value="1"/>
</dbReference>
<reference evidence="2 3" key="1">
    <citation type="submission" date="2007-10" db="EMBL/GenBank/DDBJ databases">
        <title>Complete sequence of Shewanella pealeana ATCC 700345.</title>
        <authorList>
            <consortium name="US DOE Joint Genome Institute"/>
            <person name="Copeland A."/>
            <person name="Lucas S."/>
            <person name="Lapidus A."/>
            <person name="Barry K."/>
            <person name="Glavina del Rio T."/>
            <person name="Dalin E."/>
            <person name="Tice H."/>
            <person name="Pitluck S."/>
            <person name="Chertkov O."/>
            <person name="Brettin T."/>
            <person name="Bruce D."/>
            <person name="Detter J.C."/>
            <person name="Han C."/>
            <person name="Schmutz J."/>
            <person name="Larimer F."/>
            <person name="Land M."/>
            <person name="Hauser L."/>
            <person name="Kyrpides N."/>
            <person name="Kim E."/>
            <person name="Zhao J.-S.Z."/>
            <person name="Manno D."/>
            <person name="Hawari J."/>
            <person name="Richardson P."/>
        </authorList>
    </citation>
    <scope>NUCLEOTIDE SEQUENCE [LARGE SCALE GENOMIC DNA]</scope>
    <source>
        <strain evidence="3">ATCC 700345 / ANG-SQ1</strain>
    </source>
</reference>
<name>A8H6G5_SHEPA</name>
<dbReference type="KEGG" id="spl:Spea_2833"/>
<organism evidence="2 3">
    <name type="scientific">Shewanella pealeana (strain ATCC 700345 / ANG-SQ1)</name>
    <dbReference type="NCBI Taxonomy" id="398579"/>
    <lineage>
        <taxon>Bacteria</taxon>
        <taxon>Pseudomonadati</taxon>
        <taxon>Pseudomonadota</taxon>
        <taxon>Gammaproteobacteria</taxon>
        <taxon>Alteromonadales</taxon>
        <taxon>Shewanellaceae</taxon>
        <taxon>Shewanella</taxon>
    </lineage>
</organism>